<dbReference type="Proteomes" id="UP001189429">
    <property type="component" value="Unassembled WGS sequence"/>
</dbReference>
<reference evidence="2" key="1">
    <citation type="submission" date="2023-10" db="EMBL/GenBank/DDBJ databases">
        <authorList>
            <person name="Chen Y."/>
            <person name="Shah S."/>
            <person name="Dougan E. K."/>
            <person name="Thang M."/>
            <person name="Chan C."/>
        </authorList>
    </citation>
    <scope>NUCLEOTIDE SEQUENCE [LARGE SCALE GENOMIC DNA]</scope>
</reference>
<evidence type="ECO:0000313" key="2">
    <source>
        <dbReference type="EMBL" id="CAK0898083.1"/>
    </source>
</evidence>
<gene>
    <name evidence="2" type="ORF">PCOR1329_LOCUS76068</name>
</gene>
<name>A0ABN9XEM0_9DINO</name>
<feature type="region of interest" description="Disordered" evidence="1">
    <location>
        <begin position="375"/>
        <end position="409"/>
    </location>
</feature>
<keyword evidence="3" id="KW-1185">Reference proteome</keyword>
<organism evidence="2 3">
    <name type="scientific">Prorocentrum cordatum</name>
    <dbReference type="NCBI Taxonomy" id="2364126"/>
    <lineage>
        <taxon>Eukaryota</taxon>
        <taxon>Sar</taxon>
        <taxon>Alveolata</taxon>
        <taxon>Dinophyceae</taxon>
        <taxon>Prorocentrales</taxon>
        <taxon>Prorocentraceae</taxon>
        <taxon>Prorocentrum</taxon>
    </lineage>
</organism>
<accession>A0ABN9XEM0</accession>
<proteinExistence type="predicted"/>
<sequence length="446" mass="49305">MGVSHVSFFRAACERVVSGVIELEPPELTELVSLHGNLGIRAPKLFNFVAEVLDLRFAYFTEDQIGDIARAFVALRFRCDEFIEVLKRELPYRLHEYAWWNLIDIAEMYLVFQVEDREMVERFGSETFKLILSMNYGYAAKALRVLAFLETGDKRTFRLLIRNVPRCIDKMDALAAGETVMALAAISVEPDSCYHRTWGSTLYQMLSLRLVQCIGALSTKKTCDVFAALARVGQPEAELAQGVQRLVAERPYKFHAEHLVSLLRDFATLRHICPAMGAVLLSREGELAECTPSALCAVPAALAAHRAPGERGLVADAWSSGERAFLVQVSALLCKAGAYKMPSDPRAFRSKDDLWWKQLRQRHFRLRRRAREAGTAVAPAAGAADAVGGPRTRAEPTTPSQTPPYSTSPVTSACSWWRARLACAGGTSSCCRAQRPGCAKGAATQS</sequence>
<dbReference type="EMBL" id="CAUYUJ010020426">
    <property type="protein sequence ID" value="CAK0898083.1"/>
    <property type="molecule type" value="Genomic_DNA"/>
</dbReference>
<comment type="caution">
    <text evidence="2">The sequence shown here is derived from an EMBL/GenBank/DDBJ whole genome shotgun (WGS) entry which is preliminary data.</text>
</comment>
<protein>
    <submittedName>
        <fullName evidence="2">Uncharacterized protein</fullName>
    </submittedName>
</protein>
<evidence type="ECO:0000313" key="3">
    <source>
        <dbReference type="Proteomes" id="UP001189429"/>
    </source>
</evidence>
<evidence type="ECO:0000256" key="1">
    <source>
        <dbReference type="SAM" id="MobiDB-lite"/>
    </source>
</evidence>